<proteinExistence type="predicted"/>
<dbReference type="InterPro" id="IPR013601">
    <property type="entry name" value="FAE1_typ3_polyketide_synth"/>
</dbReference>
<dbReference type="Gramene" id="BGIOSGA015245-TA">
    <property type="protein sequence ID" value="BGIOSGA015245-PA"/>
    <property type="gene ID" value="BGIOSGA015245"/>
</dbReference>
<dbReference type="EMBL" id="CM000129">
    <property type="protein sequence ID" value="EEC77122.1"/>
    <property type="molecule type" value="Genomic_DNA"/>
</dbReference>
<feature type="region of interest" description="Disordered" evidence="2">
    <location>
        <begin position="1"/>
        <end position="65"/>
    </location>
</feature>
<evidence type="ECO:0000256" key="1">
    <source>
        <dbReference type="ARBA" id="ARBA00023315"/>
    </source>
</evidence>
<dbReference type="Pfam" id="PF08392">
    <property type="entry name" value="FAE1_CUT1_RppA"/>
    <property type="match status" value="1"/>
</dbReference>
<keyword evidence="5" id="KW-1185">Reference proteome</keyword>
<feature type="compositionally biased region" description="Basic residues" evidence="2">
    <location>
        <begin position="1"/>
        <end position="15"/>
    </location>
</feature>
<dbReference type="Proteomes" id="UP000007015">
    <property type="component" value="Chromosome 4"/>
</dbReference>
<sequence length="99" mass="10776">MGCRLQRRPALHRSRQLSLPDGQRGDPAVQQAIEEEEIQVRAGAHGENSQGRRRQQEDGDGTSGVSLSKDLIAVAGNALKMNITTLCPLVLPLSEQLLH</sequence>
<evidence type="ECO:0000313" key="5">
    <source>
        <dbReference type="Proteomes" id="UP000007015"/>
    </source>
</evidence>
<evidence type="ECO:0000313" key="4">
    <source>
        <dbReference type="EMBL" id="EEC77122.1"/>
    </source>
</evidence>
<dbReference type="PANTHER" id="PTHR31561">
    <property type="entry name" value="3-KETOACYL-COA SYNTHASE"/>
    <property type="match status" value="1"/>
</dbReference>
<dbReference type="GO" id="GO:0006633">
    <property type="term" value="P:fatty acid biosynthetic process"/>
    <property type="evidence" value="ECO:0007669"/>
    <property type="project" value="InterPro"/>
</dbReference>
<name>B8AT22_ORYSI</name>
<organism evidence="4 5">
    <name type="scientific">Oryza sativa subsp. indica</name>
    <name type="common">Rice</name>
    <dbReference type="NCBI Taxonomy" id="39946"/>
    <lineage>
        <taxon>Eukaryota</taxon>
        <taxon>Viridiplantae</taxon>
        <taxon>Streptophyta</taxon>
        <taxon>Embryophyta</taxon>
        <taxon>Tracheophyta</taxon>
        <taxon>Spermatophyta</taxon>
        <taxon>Magnoliopsida</taxon>
        <taxon>Liliopsida</taxon>
        <taxon>Poales</taxon>
        <taxon>Poaceae</taxon>
        <taxon>BOP clade</taxon>
        <taxon>Oryzoideae</taxon>
        <taxon>Oryzeae</taxon>
        <taxon>Oryzinae</taxon>
        <taxon>Oryza</taxon>
        <taxon>Oryza sativa</taxon>
    </lineage>
</organism>
<keyword evidence="1" id="KW-0012">Acyltransferase</keyword>
<dbReference type="GO" id="GO:0016747">
    <property type="term" value="F:acyltransferase activity, transferring groups other than amino-acyl groups"/>
    <property type="evidence" value="ECO:0007669"/>
    <property type="project" value="InterPro"/>
</dbReference>
<reference evidence="4 5" key="1">
    <citation type="journal article" date="2005" name="PLoS Biol.">
        <title>The genomes of Oryza sativa: a history of duplications.</title>
        <authorList>
            <person name="Yu J."/>
            <person name="Wang J."/>
            <person name="Lin W."/>
            <person name="Li S."/>
            <person name="Li H."/>
            <person name="Zhou J."/>
            <person name="Ni P."/>
            <person name="Dong W."/>
            <person name="Hu S."/>
            <person name="Zeng C."/>
            <person name="Zhang J."/>
            <person name="Zhang Y."/>
            <person name="Li R."/>
            <person name="Xu Z."/>
            <person name="Li S."/>
            <person name="Li X."/>
            <person name="Zheng H."/>
            <person name="Cong L."/>
            <person name="Lin L."/>
            <person name="Yin J."/>
            <person name="Geng J."/>
            <person name="Li G."/>
            <person name="Shi J."/>
            <person name="Liu J."/>
            <person name="Lv H."/>
            <person name="Li J."/>
            <person name="Wang J."/>
            <person name="Deng Y."/>
            <person name="Ran L."/>
            <person name="Shi X."/>
            <person name="Wang X."/>
            <person name="Wu Q."/>
            <person name="Li C."/>
            <person name="Ren X."/>
            <person name="Wang J."/>
            <person name="Wang X."/>
            <person name="Li D."/>
            <person name="Liu D."/>
            <person name="Zhang X."/>
            <person name="Ji Z."/>
            <person name="Zhao W."/>
            <person name="Sun Y."/>
            <person name="Zhang Z."/>
            <person name="Bao J."/>
            <person name="Han Y."/>
            <person name="Dong L."/>
            <person name="Ji J."/>
            <person name="Chen P."/>
            <person name="Wu S."/>
            <person name="Liu J."/>
            <person name="Xiao Y."/>
            <person name="Bu D."/>
            <person name="Tan J."/>
            <person name="Yang L."/>
            <person name="Ye C."/>
            <person name="Zhang J."/>
            <person name="Xu J."/>
            <person name="Zhou Y."/>
            <person name="Yu Y."/>
            <person name="Zhang B."/>
            <person name="Zhuang S."/>
            <person name="Wei H."/>
            <person name="Liu B."/>
            <person name="Lei M."/>
            <person name="Yu H."/>
            <person name="Li Y."/>
            <person name="Xu H."/>
            <person name="Wei S."/>
            <person name="He X."/>
            <person name="Fang L."/>
            <person name="Zhang Z."/>
            <person name="Zhang Y."/>
            <person name="Huang X."/>
            <person name="Su Z."/>
            <person name="Tong W."/>
            <person name="Li J."/>
            <person name="Tong Z."/>
            <person name="Li S."/>
            <person name="Ye J."/>
            <person name="Wang L."/>
            <person name="Fang L."/>
            <person name="Lei T."/>
            <person name="Chen C."/>
            <person name="Chen H."/>
            <person name="Xu Z."/>
            <person name="Li H."/>
            <person name="Huang H."/>
            <person name="Zhang F."/>
            <person name="Xu H."/>
            <person name="Li N."/>
            <person name="Zhao C."/>
            <person name="Li S."/>
            <person name="Dong L."/>
            <person name="Huang Y."/>
            <person name="Li L."/>
            <person name="Xi Y."/>
            <person name="Qi Q."/>
            <person name="Li W."/>
            <person name="Zhang B."/>
            <person name="Hu W."/>
            <person name="Zhang Y."/>
            <person name="Tian X."/>
            <person name="Jiao Y."/>
            <person name="Liang X."/>
            <person name="Jin J."/>
            <person name="Gao L."/>
            <person name="Zheng W."/>
            <person name="Hao B."/>
            <person name="Liu S."/>
            <person name="Wang W."/>
            <person name="Yuan L."/>
            <person name="Cao M."/>
            <person name="McDermott J."/>
            <person name="Samudrala R."/>
            <person name="Wang J."/>
            <person name="Wong G.K."/>
            <person name="Yang H."/>
        </authorList>
    </citation>
    <scope>NUCLEOTIDE SEQUENCE [LARGE SCALE GENOMIC DNA]</scope>
    <source>
        <strain evidence="5">cv. 93-11</strain>
    </source>
</reference>
<evidence type="ECO:0000256" key="2">
    <source>
        <dbReference type="SAM" id="MobiDB-lite"/>
    </source>
</evidence>
<evidence type="ECO:0000259" key="3">
    <source>
        <dbReference type="Pfam" id="PF08392"/>
    </source>
</evidence>
<keyword evidence="1" id="KW-0808">Transferase</keyword>
<feature type="domain" description="FAE" evidence="3">
    <location>
        <begin position="53"/>
        <end position="98"/>
    </location>
</feature>
<gene>
    <name evidence="4" type="ORF">OsI_15549</name>
</gene>
<dbReference type="InterPro" id="IPR012392">
    <property type="entry name" value="3-ktacl-CoA_syn"/>
</dbReference>
<accession>B8AT22</accession>
<dbReference type="HOGENOM" id="CLU_2324480_0_0_1"/>
<protein>
    <recommendedName>
        <fullName evidence="3">FAE domain-containing protein</fullName>
    </recommendedName>
</protein>
<dbReference type="AlphaFoldDB" id="B8AT22"/>
<dbReference type="STRING" id="39946.B8AT22"/>
<dbReference type="GO" id="GO:0016020">
    <property type="term" value="C:membrane"/>
    <property type="evidence" value="ECO:0007669"/>
    <property type="project" value="InterPro"/>
</dbReference>